<dbReference type="Proteomes" id="UP000028868">
    <property type="component" value="Unassembled WGS sequence"/>
</dbReference>
<organism evidence="5 6">
    <name type="scientific">Halobacillus karajensis</name>
    <dbReference type="NCBI Taxonomy" id="195088"/>
    <lineage>
        <taxon>Bacteria</taxon>
        <taxon>Bacillati</taxon>
        <taxon>Bacillota</taxon>
        <taxon>Bacilli</taxon>
        <taxon>Bacillales</taxon>
        <taxon>Bacillaceae</taxon>
        <taxon>Halobacillus</taxon>
    </lineage>
</organism>
<dbReference type="RefSeq" id="WP_035510567.1">
    <property type="nucleotide sequence ID" value="NZ_CCDH010000002.1"/>
</dbReference>
<evidence type="ECO:0000256" key="1">
    <source>
        <dbReference type="PIRNR" id="PIRNR000915"/>
    </source>
</evidence>
<keyword evidence="6" id="KW-1185">Reference proteome</keyword>
<dbReference type="GO" id="GO:0046872">
    <property type="term" value="F:metal ion binding"/>
    <property type="evidence" value="ECO:0007669"/>
    <property type="project" value="UniProtKB-KW"/>
</dbReference>
<comment type="similarity">
    <text evidence="1">Belongs to the HAD-like hydrolase superfamily. NagD family.</text>
</comment>
<dbReference type="PANTHER" id="PTHR19288">
    <property type="entry name" value="4-NITROPHENYLPHOSPHATASE-RELATED"/>
    <property type="match status" value="1"/>
</dbReference>
<dbReference type="InterPro" id="IPR006357">
    <property type="entry name" value="HAD-SF_hydro_IIA"/>
</dbReference>
<dbReference type="GO" id="GO:0016791">
    <property type="term" value="F:phosphatase activity"/>
    <property type="evidence" value="ECO:0007669"/>
    <property type="project" value="TreeGrafter"/>
</dbReference>
<sequence>MSRFDETSGFLIDLDGTVWKGLELIEGAAESIQELQKAGKRVAALSNRGTHSRRQVASILQEKGVNLAPKDIILTSHVAAEYLRKHHPNEAVWVLGEGGLIEELQESGIPLASLPEDAAWLVVSLHTGVTYHDLDQAFQAVMNGARIIATNNDRAYPSSRGLSIDVAGMLGAIEATTGKTPEVVVGKPSVHMFECAMDRLQMTVEKTMIVGDSLDSDIAMGKYGIKTALVLSGNTTIEMISDVERPPDYVFHSLKDLAGT</sequence>
<dbReference type="NCBIfam" id="TIGR01460">
    <property type="entry name" value="HAD-SF-IIA"/>
    <property type="match status" value="1"/>
</dbReference>
<dbReference type="Gene3D" id="3.40.50.1000">
    <property type="entry name" value="HAD superfamily/HAD-like"/>
    <property type="match status" value="2"/>
</dbReference>
<keyword evidence="1 4" id="KW-0479">Metal-binding</keyword>
<comment type="cofactor">
    <cofactor evidence="4">
        <name>Mg(2+)</name>
        <dbReference type="ChEBI" id="CHEBI:18420"/>
    </cofactor>
    <text evidence="4">Divalent metal ions. Mg(2+) is the most effective.</text>
</comment>
<evidence type="ECO:0000256" key="2">
    <source>
        <dbReference type="PIRSR" id="PIRSR000915-1"/>
    </source>
</evidence>
<dbReference type="InterPro" id="IPR023214">
    <property type="entry name" value="HAD_sf"/>
</dbReference>
<comment type="caution">
    <text evidence="5">The sequence shown here is derived from an EMBL/GenBank/DDBJ whole genome shotgun (WGS) entry which is preliminary data.</text>
</comment>
<feature type="binding site" evidence="3">
    <location>
        <position position="187"/>
    </location>
    <ligand>
        <name>substrate</name>
    </ligand>
</feature>
<evidence type="ECO:0000256" key="3">
    <source>
        <dbReference type="PIRSR" id="PIRSR000915-2"/>
    </source>
</evidence>
<dbReference type="Pfam" id="PF13344">
    <property type="entry name" value="Hydrolase_6"/>
    <property type="match status" value="1"/>
</dbReference>
<dbReference type="PANTHER" id="PTHR19288:SF46">
    <property type="entry name" value="HALOACID DEHALOGENASE-LIKE HYDROLASE DOMAIN-CONTAINING PROTEIN 2"/>
    <property type="match status" value="1"/>
</dbReference>
<gene>
    <name evidence="5" type="primary">araL</name>
    <name evidence="5" type="ORF">BN983_03521</name>
</gene>
<protein>
    <recommendedName>
        <fullName evidence="1">Acid sugar phosphatase</fullName>
        <ecNumber evidence="1">3.1.3.-</ecNumber>
    </recommendedName>
</protein>
<proteinExistence type="inferred from homology"/>
<dbReference type="GO" id="GO:0005737">
    <property type="term" value="C:cytoplasm"/>
    <property type="evidence" value="ECO:0007669"/>
    <property type="project" value="TreeGrafter"/>
</dbReference>
<feature type="active site" description="Proton donor" evidence="2">
    <location>
        <position position="15"/>
    </location>
</feature>
<dbReference type="SUPFAM" id="SSF56784">
    <property type="entry name" value="HAD-like"/>
    <property type="match status" value="1"/>
</dbReference>
<name>A0A024P8G4_9BACI</name>
<dbReference type="EC" id="3.1.3.-" evidence="1"/>
<dbReference type="InterPro" id="IPR036412">
    <property type="entry name" value="HAD-like_sf"/>
</dbReference>
<dbReference type="PIRSF" id="PIRSF000915">
    <property type="entry name" value="PGP-type_phosphatase"/>
    <property type="match status" value="1"/>
</dbReference>
<reference evidence="5 6" key="2">
    <citation type="submission" date="2014-05" db="EMBL/GenBank/DDBJ databases">
        <title>Draft genome sequence of Halobacillus karajensis HK-03.</title>
        <authorList>
            <person name="Khelaifia S."/>
            <person name="Croce O."/>
            <person name="Lagier J.C."/>
            <person name="Raoult D."/>
        </authorList>
    </citation>
    <scope>NUCLEOTIDE SEQUENCE [LARGE SCALE GENOMIC DNA]</scope>
    <source>
        <strain evidence="5 6">HD-03</strain>
    </source>
</reference>
<evidence type="ECO:0000313" key="6">
    <source>
        <dbReference type="Proteomes" id="UP000028868"/>
    </source>
</evidence>
<accession>A0A024P8G4</accession>
<dbReference type="EMBL" id="CCDI010000004">
    <property type="protein sequence ID" value="CDQ25210.1"/>
    <property type="molecule type" value="Genomic_DNA"/>
</dbReference>
<dbReference type="Pfam" id="PF13242">
    <property type="entry name" value="Hydrolase_like"/>
    <property type="match status" value="1"/>
</dbReference>
<dbReference type="AlphaFoldDB" id="A0A024P8G4"/>
<reference evidence="6" key="1">
    <citation type="submission" date="2014-03" db="EMBL/GenBank/DDBJ databases">
        <authorList>
            <person name="Urmite Genomes U."/>
        </authorList>
    </citation>
    <scope>NUCLEOTIDE SEQUENCE [LARGE SCALE GENOMIC DNA]</scope>
    <source>
        <strain evidence="6">HD-03</strain>
    </source>
</reference>
<feature type="binding site" evidence="4">
    <location>
        <position position="212"/>
    </location>
    <ligand>
        <name>Mg(2+)</name>
        <dbReference type="ChEBI" id="CHEBI:18420"/>
    </ligand>
</feature>
<feature type="binding site" evidence="4">
    <location>
        <position position="13"/>
    </location>
    <ligand>
        <name>Mg(2+)</name>
        <dbReference type="ChEBI" id="CHEBI:18420"/>
    </ligand>
</feature>
<evidence type="ECO:0000313" key="5">
    <source>
        <dbReference type="EMBL" id="CDQ25210.1"/>
    </source>
</evidence>
<keyword evidence="1 4" id="KW-0460">Magnesium</keyword>
<feature type="binding site" evidence="4">
    <location>
        <position position="15"/>
    </location>
    <ligand>
        <name>Mg(2+)</name>
        <dbReference type="ChEBI" id="CHEBI:18420"/>
    </ligand>
</feature>
<evidence type="ECO:0000256" key="4">
    <source>
        <dbReference type="PIRSR" id="PIRSR000915-3"/>
    </source>
</evidence>
<comment type="function">
    <text evidence="1">Catalyzes the dephosphorylation of 2-6 carbon acid sugars in vitro.</text>
</comment>
<feature type="active site" description="Nucleophile" evidence="2">
    <location>
        <position position="13"/>
    </location>
</feature>